<proteinExistence type="predicted"/>
<keyword evidence="2" id="KW-0614">Plasmid</keyword>
<reference evidence="2" key="2">
    <citation type="submission" date="2009-12" db="EMBL/GenBank/DDBJ databases">
        <authorList>
            <person name="Summers A.O."/>
            <person name="Shearer J."/>
            <person name="Wireman J."/>
        </authorList>
    </citation>
    <scope>NUCLEOTIDE SEQUENCE</scope>
    <source>
        <strain evidence="1">CDC2</strain>
        <strain evidence="2">SK356</strain>
        <plasmid evidence="2">pSK105</plasmid>
        <plasmid evidence="1">SAP025A</plasmid>
    </source>
</reference>
<geneLocation type="plasmid" evidence="1">
    <name>SAP025A</name>
</geneLocation>
<protein>
    <submittedName>
        <fullName evidence="2">Uncharacterized protein</fullName>
    </submittedName>
</protein>
<dbReference type="AlphaFoldDB" id="D2JCM8"/>
<evidence type="ECO:0000313" key="2">
    <source>
        <dbReference type="EMBL" id="ADA80352.1"/>
    </source>
</evidence>
<dbReference type="EMBL" id="GQ900462">
    <property type="protein sequence ID" value="ADA80352.1"/>
    <property type="molecule type" value="Genomic_DNA"/>
</dbReference>
<sequence>MYHHIQMYLEQLGYDIVEVILLFEKVDQNHADMDELNTLNQLASAVYIHCQRHNLLAYTHPPTPFDPYELIEWFVFQSYDRDIT</sequence>
<dbReference type="RefSeq" id="WP_000274669.1">
    <property type="nucleotide sequence ID" value="NC_013393.1"/>
</dbReference>
<name>D2JCM8_STAEP</name>
<dbReference type="EMBL" id="GQ900470">
    <property type="protein sequence ID" value="ADA62639.1"/>
    <property type="molecule type" value="Genomic_DNA"/>
</dbReference>
<gene>
    <name evidence="1" type="ORF">SAP025A_020</name>
    <name evidence="2" type="ORF">SAP109A_022</name>
</gene>
<accession>D2JCM8</accession>
<evidence type="ECO:0000313" key="1">
    <source>
        <dbReference type="EMBL" id="ADA62639.1"/>
    </source>
</evidence>
<geneLocation type="plasmid" evidence="2">
    <name>pSK105</name>
</geneLocation>
<reference evidence="2" key="1">
    <citation type="submission" date="2009-08" db="EMBL/GenBank/DDBJ databases">
        <authorList>
            <person name="Gill J."/>
            <person name="Borman J."/>
            <person name="Shetty J."/>
            <person name="Hostetler J."/>
            <person name="Durkin S."/>
            <person name="Montgomery B."/>
        </authorList>
    </citation>
    <scope>NUCLEOTIDE SEQUENCE</scope>
    <source>
        <strain evidence="1">CDC2</strain>
        <strain evidence="2">SK356</strain>
        <plasmid evidence="2">pSK105</plasmid>
        <plasmid evidence="1">SAP025A</plasmid>
    </source>
</reference>
<organism evidence="2">
    <name type="scientific">Staphylococcus epidermidis</name>
    <dbReference type="NCBI Taxonomy" id="1282"/>
    <lineage>
        <taxon>Bacteria</taxon>
        <taxon>Bacillati</taxon>
        <taxon>Bacillota</taxon>
        <taxon>Bacilli</taxon>
        <taxon>Bacillales</taxon>
        <taxon>Staphylococcaceae</taxon>
        <taxon>Staphylococcus</taxon>
    </lineage>
</organism>